<evidence type="ECO:0000313" key="2">
    <source>
        <dbReference type="Proteomes" id="UP001060507"/>
    </source>
</evidence>
<reference evidence="1" key="1">
    <citation type="journal article" date="2022" name="J. Appl. Microbiol.">
        <title>PCR-based ORF typing of Klebsiella pneumoniae for rapid identification of global clones and transmission events.</title>
        <authorList>
            <person name="Nonogaki R."/>
            <person name="Iijima A."/>
            <person name="Kawamura K."/>
            <person name="Kayama S."/>
            <person name="Sugai M."/>
            <person name="Yagi T."/>
            <person name="Arakawa Y."/>
            <person name="Doi Y."/>
            <person name="Suzuki M."/>
        </authorList>
    </citation>
    <scope>NUCLEOTIDE SEQUENCE</scope>
    <source>
        <strain evidence="1">NUKP-37</strain>
    </source>
</reference>
<gene>
    <name evidence="1" type="ORF">NUKP37_43640</name>
</gene>
<accession>A0A9P3UHP8</accession>
<dbReference type="EMBL" id="BQTA01000018">
    <property type="protein sequence ID" value="GKK00999.1"/>
    <property type="molecule type" value="Genomic_DNA"/>
</dbReference>
<comment type="caution">
    <text evidence="1">The sequence shown here is derived from an EMBL/GenBank/DDBJ whole genome shotgun (WGS) entry which is preliminary data.</text>
</comment>
<evidence type="ECO:0000313" key="1">
    <source>
        <dbReference type="EMBL" id="GKK00999.1"/>
    </source>
</evidence>
<name>A0A9P3UHP8_KLEVA</name>
<organism evidence="1 2">
    <name type="scientific">Klebsiella variicola</name>
    <dbReference type="NCBI Taxonomy" id="244366"/>
    <lineage>
        <taxon>Bacteria</taxon>
        <taxon>Pseudomonadati</taxon>
        <taxon>Pseudomonadota</taxon>
        <taxon>Gammaproteobacteria</taxon>
        <taxon>Enterobacterales</taxon>
        <taxon>Enterobacteriaceae</taxon>
        <taxon>Klebsiella/Raoultella group</taxon>
        <taxon>Klebsiella</taxon>
        <taxon>Klebsiella pneumoniae complex</taxon>
    </lineage>
</organism>
<dbReference type="AlphaFoldDB" id="A0A9P3UHP8"/>
<sequence length="40" mass="4129">MSALGADTAASRGKSLFLETASKPEDLPEYVALGFIVASN</sequence>
<proteinExistence type="predicted"/>
<protein>
    <submittedName>
        <fullName evidence="1">Uncharacterized protein</fullName>
    </submittedName>
</protein>
<dbReference type="Proteomes" id="UP001060507">
    <property type="component" value="Unassembled WGS sequence"/>
</dbReference>